<evidence type="ECO:0000256" key="14">
    <source>
        <dbReference type="SAM" id="Phobius"/>
    </source>
</evidence>
<dbReference type="Pfam" id="PF00046">
    <property type="entry name" value="Homeodomain"/>
    <property type="match status" value="1"/>
</dbReference>
<dbReference type="Pfam" id="PF03798">
    <property type="entry name" value="TRAM_LAG1_CLN8"/>
    <property type="match status" value="1"/>
</dbReference>
<keyword evidence="4" id="KW-0444">Lipid biosynthesis</keyword>
<dbReference type="GO" id="GO:0005634">
    <property type="term" value="C:nucleus"/>
    <property type="evidence" value="ECO:0007669"/>
    <property type="project" value="UniProtKB-SubCell"/>
</dbReference>
<keyword evidence="7" id="KW-0256">Endoplasmic reticulum</keyword>
<keyword evidence="12 13" id="KW-0539">Nucleus</keyword>
<feature type="DNA-binding region" description="Homeobox" evidence="12">
    <location>
        <begin position="86"/>
        <end position="129"/>
    </location>
</feature>
<keyword evidence="12 13" id="KW-0371">Homeobox</keyword>
<proteinExistence type="predicted"/>
<dbReference type="InterPro" id="IPR001356">
    <property type="entry name" value="HD"/>
</dbReference>
<comment type="pathway">
    <text evidence="2">Lipid metabolism; sphingolipid metabolism.</text>
</comment>
<dbReference type="InterPro" id="IPR006634">
    <property type="entry name" value="TLC-dom"/>
</dbReference>
<evidence type="ECO:0000256" key="8">
    <source>
        <dbReference type="ARBA" id="ARBA00022989"/>
    </source>
</evidence>
<dbReference type="PIRSF" id="PIRSF005225">
    <property type="entry name" value="LAG1_LAC1"/>
    <property type="match status" value="1"/>
</dbReference>
<evidence type="ECO:0000259" key="15">
    <source>
        <dbReference type="PROSITE" id="PS50071"/>
    </source>
</evidence>
<dbReference type="FunFam" id="1.10.10.60:FF:000020">
    <property type="entry name" value="Ceramide synthase 5"/>
    <property type="match status" value="1"/>
</dbReference>
<dbReference type="Proteomes" id="UP000694386">
    <property type="component" value="Unplaced"/>
</dbReference>
<dbReference type="PANTHER" id="PTHR12560:SF6">
    <property type="entry name" value="CERAMIDE SYNTHASE 4"/>
    <property type="match status" value="1"/>
</dbReference>
<keyword evidence="8 14" id="KW-1133">Transmembrane helix</keyword>
<evidence type="ECO:0000256" key="2">
    <source>
        <dbReference type="ARBA" id="ARBA00004760"/>
    </source>
</evidence>
<dbReference type="InterPro" id="IPR009057">
    <property type="entry name" value="Homeodomain-like_sf"/>
</dbReference>
<dbReference type="GO" id="GO:0046513">
    <property type="term" value="P:ceramide biosynthetic process"/>
    <property type="evidence" value="ECO:0007669"/>
    <property type="project" value="InterPro"/>
</dbReference>
<dbReference type="CDD" id="cd00086">
    <property type="entry name" value="homeodomain"/>
    <property type="match status" value="1"/>
</dbReference>
<evidence type="ECO:0000256" key="5">
    <source>
        <dbReference type="ARBA" id="ARBA00022679"/>
    </source>
</evidence>
<evidence type="ECO:0000256" key="7">
    <source>
        <dbReference type="ARBA" id="ARBA00022824"/>
    </source>
</evidence>
<reference evidence="16" key="2">
    <citation type="submission" date="2025-09" db="UniProtKB">
        <authorList>
            <consortium name="Ensembl"/>
        </authorList>
    </citation>
    <scope>IDENTIFICATION</scope>
</reference>
<evidence type="ECO:0000256" key="3">
    <source>
        <dbReference type="ARBA" id="ARBA00004991"/>
    </source>
</evidence>
<evidence type="ECO:0000256" key="4">
    <source>
        <dbReference type="ARBA" id="ARBA00022516"/>
    </source>
</evidence>
<evidence type="ECO:0000256" key="11">
    <source>
        <dbReference type="ARBA" id="ARBA00049036"/>
    </source>
</evidence>
<dbReference type="GO" id="GO:0005789">
    <property type="term" value="C:endoplasmic reticulum membrane"/>
    <property type="evidence" value="ECO:0007669"/>
    <property type="project" value="UniProtKB-SubCell"/>
</dbReference>
<feature type="domain" description="Homeobox" evidence="15">
    <location>
        <begin position="84"/>
        <end position="128"/>
    </location>
</feature>
<evidence type="ECO:0000256" key="6">
    <source>
        <dbReference type="ARBA" id="ARBA00022692"/>
    </source>
</evidence>
<dbReference type="GO" id="GO:0050291">
    <property type="term" value="F:sphingosine N-acyltransferase activity"/>
    <property type="evidence" value="ECO:0007669"/>
    <property type="project" value="InterPro"/>
</dbReference>
<dbReference type="GO" id="GO:0003677">
    <property type="term" value="F:DNA binding"/>
    <property type="evidence" value="ECO:0007669"/>
    <property type="project" value="UniProtKB-UniRule"/>
</dbReference>
<keyword evidence="12 13" id="KW-0238">DNA-binding</keyword>
<dbReference type="OMA" id="GAFRCHI"/>
<reference evidence="16" key="1">
    <citation type="submission" date="2025-08" db="UniProtKB">
        <authorList>
            <consortium name="Ensembl"/>
        </authorList>
    </citation>
    <scope>IDENTIFICATION</scope>
</reference>
<evidence type="ECO:0000313" key="16">
    <source>
        <dbReference type="Ensembl" id="ENSCGRP00001018062.1"/>
    </source>
</evidence>
<dbReference type="UniPathway" id="UPA00222"/>
<dbReference type="PROSITE" id="PS50071">
    <property type="entry name" value="HOMEOBOX_2"/>
    <property type="match status" value="1"/>
</dbReference>
<comment type="subcellular location">
    <subcellularLocation>
        <location evidence="1">Endoplasmic reticulum membrane</location>
        <topology evidence="1">Multi-pass membrane protein</topology>
    </subcellularLocation>
    <subcellularLocation>
        <location evidence="12 13">Nucleus</location>
    </subcellularLocation>
</comment>
<comment type="catalytic activity">
    <reaction evidence="11">
        <text>sphinganine + octadecanoyl-CoA = N-(octadecanoyl)-sphinganine + CoA + H(+)</text>
        <dbReference type="Rhea" id="RHEA:36547"/>
        <dbReference type="ChEBI" id="CHEBI:15378"/>
        <dbReference type="ChEBI" id="CHEBI:57287"/>
        <dbReference type="ChEBI" id="CHEBI:57394"/>
        <dbReference type="ChEBI" id="CHEBI:57817"/>
        <dbReference type="ChEBI" id="CHEBI:67033"/>
    </reaction>
    <physiologicalReaction direction="left-to-right" evidence="11">
        <dbReference type="Rhea" id="RHEA:36548"/>
    </physiologicalReaction>
</comment>
<protein>
    <recommendedName>
        <fullName evidence="15">Homeobox domain-containing protein</fullName>
    </recommendedName>
</protein>
<evidence type="ECO:0000256" key="9">
    <source>
        <dbReference type="ARBA" id="ARBA00023098"/>
    </source>
</evidence>
<name>A0A8C2MHT3_CRIGR</name>
<dbReference type="AlphaFoldDB" id="A0A8C2MHT3"/>
<dbReference type="InterPro" id="IPR016439">
    <property type="entry name" value="Lag1/Lac1-like"/>
</dbReference>
<feature type="transmembrane region" description="Helical" evidence="14">
    <location>
        <begin position="38"/>
        <end position="56"/>
    </location>
</feature>
<dbReference type="PANTHER" id="PTHR12560">
    <property type="entry name" value="LONGEVITY ASSURANCE FACTOR 1 LAG1"/>
    <property type="match status" value="1"/>
</dbReference>
<evidence type="ECO:0000256" key="12">
    <source>
        <dbReference type="PROSITE-ProRule" id="PRU00108"/>
    </source>
</evidence>
<evidence type="ECO:0000256" key="13">
    <source>
        <dbReference type="RuleBase" id="RU000682"/>
    </source>
</evidence>
<organism evidence="16 17">
    <name type="scientific">Cricetulus griseus</name>
    <name type="common">Chinese hamster</name>
    <name type="synonym">Cricetulus barabensis griseus</name>
    <dbReference type="NCBI Taxonomy" id="10029"/>
    <lineage>
        <taxon>Eukaryota</taxon>
        <taxon>Metazoa</taxon>
        <taxon>Chordata</taxon>
        <taxon>Craniata</taxon>
        <taxon>Vertebrata</taxon>
        <taxon>Euteleostomi</taxon>
        <taxon>Mammalia</taxon>
        <taxon>Eutheria</taxon>
        <taxon>Euarchontoglires</taxon>
        <taxon>Glires</taxon>
        <taxon>Rodentia</taxon>
        <taxon>Myomorpha</taxon>
        <taxon>Muroidea</taxon>
        <taxon>Cricetidae</taxon>
        <taxon>Cricetinae</taxon>
        <taxon>Cricetulus</taxon>
    </lineage>
</organism>
<accession>A0A8C2MHT3</accession>
<dbReference type="SUPFAM" id="SSF46689">
    <property type="entry name" value="Homeodomain-like"/>
    <property type="match status" value="1"/>
</dbReference>
<sequence>MLSSLSEWLWQERYWLPPNSTWAQLEDRDGLVFAHPHHMLAALPMALVLLAVRIIFERFVALPLSRWMGIKDQIRRQMTPNPVLEKYFLRMGQRPVETQMVLLAAQCGLTLRQTQRWFRRRRNQQRPCLSKKFCEASWRFVFYQCSFVGGISILYHEPWFWTVALCWEDYPQQTLNLALYWWYLVELGFYISLLITLPFDIKRKVHLCIALPGLLFSWPWRGGPATTKLSDVTASKPCPSLFSFPVT</sequence>
<keyword evidence="9" id="KW-0443">Lipid metabolism</keyword>
<evidence type="ECO:0000256" key="10">
    <source>
        <dbReference type="ARBA" id="ARBA00023136"/>
    </source>
</evidence>
<dbReference type="Ensembl" id="ENSCGRT00001022306.1">
    <property type="protein sequence ID" value="ENSCGRP00001018062.1"/>
    <property type="gene ID" value="ENSCGRG00001017924.1"/>
</dbReference>
<dbReference type="Gene3D" id="1.10.10.60">
    <property type="entry name" value="Homeodomain-like"/>
    <property type="match status" value="1"/>
</dbReference>
<keyword evidence="5" id="KW-0808">Transferase</keyword>
<evidence type="ECO:0000313" key="17">
    <source>
        <dbReference type="Proteomes" id="UP000694386"/>
    </source>
</evidence>
<keyword evidence="10 14" id="KW-0472">Membrane</keyword>
<keyword evidence="6 14" id="KW-0812">Transmembrane</keyword>
<evidence type="ECO:0000256" key="1">
    <source>
        <dbReference type="ARBA" id="ARBA00004477"/>
    </source>
</evidence>
<comment type="pathway">
    <text evidence="3">Sphingolipid metabolism.</text>
</comment>
<feature type="transmembrane region" description="Helical" evidence="14">
    <location>
        <begin position="140"/>
        <end position="160"/>
    </location>
</feature>
<feature type="transmembrane region" description="Helical" evidence="14">
    <location>
        <begin position="180"/>
        <end position="199"/>
    </location>
</feature>